<dbReference type="Pfam" id="PF04564">
    <property type="entry name" value="U-box"/>
    <property type="match status" value="1"/>
</dbReference>
<dbReference type="PANTHER" id="PTHR46573:SF1">
    <property type="entry name" value="WD REPEAT, SAM AND U-BOX DOMAIN-CONTAINING PROTEIN 1"/>
    <property type="match status" value="1"/>
</dbReference>
<dbReference type="SUPFAM" id="SSF57850">
    <property type="entry name" value="RING/U-box"/>
    <property type="match status" value="1"/>
</dbReference>
<organism evidence="2 3">
    <name type="scientific">Reticulomyxa filosa</name>
    <dbReference type="NCBI Taxonomy" id="46433"/>
    <lineage>
        <taxon>Eukaryota</taxon>
        <taxon>Sar</taxon>
        <taxon>Rhizaria</taxon>
        <taxon>Retaria</taxon>
        <taxon>Foraminifera</taxon>
        <taxon>Monothalamids</taxon>
        <taxon>Reticulomyxidae</taxon>
        <taxon>Reticulomyxa</taxon>
    </lineage>
</organism>
<dbReference type="InterPro" id="IPR015915">
    <property type="entry name" value="Kelch-typ_b-propeller"/>
</dbReference>
<dbReference type="InterPro" id="IPR052085">
    <property type="entry name" value="WD-SAM-U-box"/>
</dbReference>
<dbReference type="PROSITE" id="PS51698">
    <property type="entry name" value="U_BOX"/>
    <property type="match status" value="1"/>
</dbReference>
<dbReference type="InterPro" id="IPR013083">
    <property type="entry name" value="Znf_RING/FYVE/PHD"/>
</dbReference>
<evidence type="ECO:0000313" key="3">
    <source>
        <dbReference type="Proteomes" id="UP000023152"/>
    </source>
</evidence>
<gene>
    <name evidence="2" type="ORF">RFI_01171</name>
</gene>
<dbReference type="EMBL" id="ASPP01001185">
    <property type="protein sequence ID" value="ETO35890.1"/>
    <property type="molecule type" value="Genomic_DNA"/>
</dbReference>
<sequence length="681" mass="80071">MSTQLPELPKSFTATQCILFKEELLICGGKQTNDCYSYHTLKKQYKYICSYPNDVKLSGHCVVQLIHSQTNPNEIDLLSFGGQGKDTMKQTFSMKYKSVWEISDHNHHSNLKSENQSFNTWIRHNEDTNIGKFEDNLIGVRGLIGGKIMIYYNETIEKWHNTKRENKFGIQYHCFVPLTMNNEKVINHFILFCRNTGLLIKYDEQNQTFHYEKLPISTHTQEKINSVYKYSMKDKTWNECKITLPMKISLSFAILNDDTNVHVIGGLNGNNELKMHVSMNIEQLFEKAELLELPKAYELKKEIARLKEITIRAKRKTELLKKVTSRIKIKKDFKISQEWESRKIGMEALDKQLKEWDEEKRTELNEMNWDDIWSFDGAFEQARNNDFTRANSIPSIIKTLLGHRTSIKIDVNTTTKEFDEIIEKQNLIKQKIDEKYLQKIQLKKGADEAVMRYTECAKQYNDLCWMESDLEFQKQQKKQEIGYIDELLAFNDTFIKGFGRFTEDLQKLTQDNQKWIDEHWKELQQKWHKWNSQEIAIFIGHTLKCKKSKINLFHQTIQKNTIDSMALLKMSKKDWMDIFELKMFSQACIIHDSFAQTCHTYPIDAMSRGQEDIPKEYLCPLSKRIMADPVIALDGVTYDRSSIINHYHNLSYSSLTLDGELKLFPDSLLQQKIQNFLKSSK</sequence>
<dbReference type="SUPFAM" id="SSF50965">
    <property type="entry name" value="Galactose oxidase, central domain"/>
    <property type="match status" value="1"/>
</dbReference>
<protein>
    <recommendedName>
        <fullName evidence="1">U-box domain-containing protein</fullName>
    </recommendedName>
</protein>
<comment type="caution">
    <text evidence="2">The sequence shown here is derived from an EMBL/GenBank/DDBJ whole genome shotgun (WGS) entry which is preliminary data.</text>
</comment>
<evidence type="ECO:0000259" key="1">
    <source>
        <dbReference type="PROSITE" id="PS51698"/>
    </source>
</evidence>
<accession>X6PBM2</accession>
<dbReference type="AlphaFoldDB" id="X6PBM2"/>
<proteinExistence type="predicted"/>
<dbReference type="GO" id="GO:0004842">
    <property type="term" value="F:ubiquitin-protein transferase activity"/>
    <property type="evidence" value="ECO:0007669"/>
    <property type="project" value="InterPro"/>
</dbReference>
<dbReference type="InterPro" id="IPR003613">
    <property type="entry name" value="Ubox_domain"/>
</dbReference>
<dbReference type="OrthoDB" id="7537227at2759"/>
<name>X6PBM2_RETFI</name>
<dbReference type="SMART" id="SM00504">
    <property type="entry name" value="Ubox"/>
    <property type="match status" value="1"/>
</dbReference>
<dbReference type="PANTHER" id="PTHR46573">
    <property type="entry name" value="WD REPEAT, SAM AND U-BOX DOMAIN-CONTAINING PROTEIN 1"/>
    <property type="match status" value="1"/>
</dbReference>
<dbReference type="Gene3D" id="2.120.10.80">
    <property type="entry name" value="Kelch-type beta propeller"/>
    <property type="match status" value="1"/>
</dbReference>
<reference evidence="2 3" key="1">
    <citation type="journal article" date="2013" name="Curr. Biol.">
        <title>The Genome of the Foraminiferan Reticulomyxa filosa.</title>
        <authorList>
            <person name="Glockner G."/>
            <person name="Hulsmann N."/>
            <person name="Schleicher M."/>
            <person name="Noegel A.A."/>
            <person name="Eichinger L."/>
            <person name="Gallinger C."/>
            <person name="Pawlowski J."/>
            <person name="Sierra R."/>
            <person name="Euteneuer U."/>
            <person name="Pillet L."/>
            <person name="Moustafa A."/>
            <person name="Platzer M."/>
            <person name="Groth M."/>
            <person name="Szafranski K."/>
            <person name="Schliwa M."/>
        </authorList>
    </citation>
    <scope>NUCLEOTIDE SEQUENCE [LARGE SCALE GENOMIC DNA]</scope>
</reference>
<dbReference type="Proteomes" id="UP000023152">
    <property type="component" value="Unassembled WGS sequence"/>
</dbReference>
<evidence type="ECO:0000313" key="2">
    <source>
        <dbReference type="EMBL" id="ETO35890.1"/>
    </source>
</evidence>
<keyword evidence="3" id="KW-1185">Reference proteome</keyword>
<feature type="domain" description="U-box" evidence="1">
    <location>
        <begin position="612"/>
        <end position="681"/>
    </location>
</feature>
<dbReference type="Gene3D" id="3.30.40.10">
    <property type="entry name" value="Zinc/RING finger domain, C3HC4 (zinc finger)"/>
    <property type="match status" value="1"/>
</dbReference>
<dbReference type="GO" id="GO:0016567">
    <property type="term" value="P:protein ubiquitination"/>
    <property type="evidence" value="ECO:0007669"/>
    <property type="project" value="InterPro"/>
</dbReference>
<dbReference type="InterPro" id="IPR011043">
    <property type="entry name" value="Gal_Oxase/kelch_b-propeller"/>
</dbReference>